<gene>
    <name evidence="1" type="ORF">M9458_020495</name>
</gene>
<feature type="non-terminal residue" evidence="1">
    <location>
        <position position="1"/>
    </location>
</feature>
<feature type="non-terminal residue" evidence="1">
    <location>
        <position position="58"/>
    </location>
</feature>
<evidence type="ECO:0000313" key="1">
    <source>
        <dbReference type="EMBL" id="KAL0184799.1"/>
    </source>
</evidence>
<keyword evidence="2" id="KW-1185">Reference proteome</keyword>
<accession>A0ABD0QFA4</accession>
<evidence type="ECO:0000313" key="2">
    <source>
        <dbReference type="Proteomes" id="UP001529510"/>
    </source>
</evidence>
<sequence length="58" mass="6838">EQIRTLQECYKNRPEEEEEKEGAGASMKDMLDAKWQSFLQKFFTMQDLGNNFINSSNM</sequence>
<organism evidence="1 2">
    <name type="scientific">Cirrhinus mrigala</name>
    <name type="common">Mrigala</name>
    <dbReference type="NCBI Taxonomy" id="683832"/>
    <lineage>
        <taxon>Eukaryota</taxon>
        <taxon>Metazoa</taxon>
        <taxon>Chordata</taxon>
        <taxon>Craniata</taxon>
        <taxon>Vertebrata</taxon>
        <taxon>Euteleostomi</taxon>
        <taxon>Actinopterygii</taxon>
        <taxon>Neopterygii</taxon>
        <taxon>Teleostei</taxon>
        <taxon>Ostariophysi</taxon>
        <taxon>Cypriniformes</taxon>
        <taxon>Cyprinidae</taxon>
        <taxon>Labeoninae</taxon>
        <taxon>Labeonini</taxon>
        <taxon>Cirrhinus</taxon>
    </lineage>
</organism>
<protein>
    <submittedName>
        <fullName evidence="1">Uncharacterized protein</fullName>
    </submittedName>
</protein>
<dbReference type="Proteomes" id="UP001529510">
    <property type="component" value="Unassembled WGS sequence"/>
</dbReference>
<dbReference type="AlphaFoldDB" id="A0ABD0QFA4"/>
<dbReference type="EMBL" id="JAMKFB020000009">
    <property type="protein sequence ID" value="KAL0184799.1"/>
    <property type="molecule type" value="Genomic_DNA"/>
</dbReference>
<proteinExistence type="predicted"/>
<reference evidence="1 2" key="1">
    <citation type="submission" date="2024-05" db="EMBL/GenBank/DDBJ databases">
        <title>Genome sequencing and assembly of Indian major carp, Cirrhinus mrigala (Hamilton, 1822).</title>
        <authorList>
            <person name="Mohindra V."/>
            <person name="Chowdhury L.M."/>
            <person name="Lal K."/>
            <person name="Jena J.K."/>
        </authorList>
    </citation>
    <scope>NUCLEOTIDE SEQUENCE [LARGE SCALE GENOMIC DNA]</scope>
    <source>
        <strain evidence="1">CM1030</strain>
        <tissue evidence="1">Blood</tissue>
    </source>
</reference>
<comment type="caution">
    <text evidence="1">The sequence shown here is derived from an EMBL/GenBank/DDBJ whole genome shotgun (WGS) entry which is preliminary data.</text>
</comment>
<name>A0ABD0QFA4_CIRMR</name>